<keyword evidence="7" id="KW-1185">Reference proteome</keyword>
<dbReference type="STRING" id="1194090.SAMN05443144_11426"/>
<evidence type="ECO:0000313" key="6">
    <source>
        <dbReference type="EMBL" id="SHF85053.1"/>
    </source>
</evidence>
<gene>
    <name evidence="6" type="ORF">SAMN05443144_11426</name>
</gene>
<reference evidence="6 7" key="1">
    <citation type="submission" date="2016-11" db="EMBL/GenBank/DDBJ databases">
        <authorList>
            <person name="Jaros S."/>
            <person name="Januszkiewicz K."/>
            <person name="Wedrychowicz H."/>
        </authorList>
    </citation>
    <scope>NUCLEOTIDE SEQUENCE [LARGE SCALE GENOMIC DNA]</scope>
    <source>
        <strain evidence="6 7">DSM 21986</strain>
    </source>
</reference>
<evidence type="ECO:0000256" key="1">
    <source>
        <dbReference type="ARBA" id="ARBA00022475"/>
    </source>
</evidence>
<proteinExistence type="predicted"/>
<accession>A0A1M5F0I4</accession>
<evidence type="ECO:0000256" key="5">
    <source>
        <dbReference type="ARBA" id="ARBA00023136"/>
    </source>
</evidence>
<evidence type="ECO:0000256" key="3">
    <source>
        <dbReference type="ARBA" id="ARBA00022676"/>
    </source>
</evidence>
<name>A0A1M5F0I4_9BACT</name>
<dbReference type="InterPro" id="IPR009993">
    <property type="entry name" value="WecF"/>
</dbReference>
<evidence type="ECO:0000313" key="7">
    <source>
        <dbReference type="Proteomes" id="UP000184041"/>
    </source>
</evidence>
<dbReference type="Pfam" id="PF07429">
    <property type="entry name" value="Glyco_transf_56"/>
    <property type="match status" value="1"/>
</dbReference>
<dbReference type="GO" id="GO:0009246">
    <property type="term" value="P:enterobacterial common antigen biosynthetic process"/>
    <property type="evidence" value="ECO:0007669"/>
    <property type="project" value="InterPro"/>
</dbReference>
<keyword evidence="3 6" id="KW-0328">Glycosyltransferase</keyword>
<dbReference type="Proteomes" id="UP000184041">
    <property type="component" value="Unassembled WGS sequence"/>
</dbReference>
<evidence type="ECO:0000256" key="2">
    <source>
        <dbReference type="ARBA" id="ARBA00022519"/>
    </source>
</evidence>
<dbReference type="EMBL" id="FQUS01000014">
    <property type="protein sequence ID" value="SHF85053.1"/>
    <property type="molecule type" value="Genomic_DNA"/>
</dbReference>
<dbReference type="RefSeq" id="WP_073065195.1">
    <property type="nucleotide sequence ID" value="NZ_FQUS01000014.1"/>
</dbReference>
<sequence length="390" mass="45544">MNLKNTSKPIIHIARDEKFIDAAHDIYEQAFPGKNRFIILLQDREDEINYLSKVEAYEFLYTSESYLAEVHTIIDEGCIVIFHGMKYDQSQVALSIKKENVTLVWSVFGSEVYGNPYLVGNEIYGAKTYKTFVFTLKRMLKNALRPYYRFFRRDDDLYRNIILAMRTVDYVAILHREELLRCKDRIKLRDDIKQLPFTYYPMDVIIDRHSGMVSDNNILLGNSAYYSNNHLEAFDLLKMMGIGDRKIICPLSYGNEAYADEIAKRGNSLFGAKFHPLAEFLPLSEYQKILRGCGIVIMNHYRQQGAGNILHAMHLGAKVYLSRKNSLYQYLTRIGCQLYCIEEDLKPDNKNAFRLLTKEQIQKNRTILERELSLDRICSELQQKFNPLLN</sequence>
<keyword evidence="5" id="KW-0472">Membrane</keyword>
<keyword evidence="4 6" id="KW-0808">Transferase</keyword>
<protein>
    <submittedName>
        <fullName evidence="6">4-alpha-L-fucosyltransferase glycosyl transferase group 56</fullName>
    </submittedName>
</protein>
<keyword evidence="2" id="KW-0997">Cell inner membrane</keyword>
<evidence type="ECO:0000256" key="4">
    <source>
        <dbReference type="ARBA" id="ARBA00022679"/>
    </source>
</evidence>
<dbReference type="AlphaFoldDB" id="A0A1M5F0I4"/>
<dbReference type="OrthoDB" id="1083028at2"/>
<dbReference type="GO" id="GO:0008417">
    <property type="term" value="F:fucosyltransferase activity"/>
    <property type="evidence" value="ECO:0007669"/>
    <property type="project" value="InterPro"/>
</dbReference>
<organism evidence="6 7">
    <name type="scientific">Fodinibius roseus</name>
    <dbReference type="NCBI Taxonomy" id="1194090"/>
    <lineage>
        <taxon>Bacteria</taxon>
        <taxon>Pseudomonadati</taxon>
        <taxon>Balneolota</taxon>
        <taxon>Balneolia</taxon>
        <taxon>Balneolales</taxon>
        <taxon>Balneolaceae</taxon>
        <taxon>Fodinibius</taxon>
    </lineage>
</organism>
<keyword evidence="1" id="KW-1003">Cell membrane</keyword>